<dbReference type="OrthoDB" id="9931746at2"/>
<keyword evidence="2" id="KW-0812">Transmembrane</keyword>
<feature type="transmembrane region" description="Helical" evidence="2">
    <location>
        <begin position="115"/>
        <end position="137"/>
    </location>
</feature>
<keyword evidence="2" id="KW-0472">Membrane</keyword>
<evidence type="ECO:0000313" key="4">
    <source>
        <dbReference type="Proteomes" id="UP000199437"/>
    </source>
</evidence>
<organism evidence="3 4">
    <name type="scientific">Roseivirga pacifica</name>
    <dbReference type="NCBI Taxonomy" id="1267423"/>
    <lineage>
        <taxon>Bacteria</taxon>
        <taxon>Pseudomonadati</taxon>
        <taxon>Bacteroidota</taxon>
        <taxon>Cytophagia</taxon>
        <taxon>Cytophagales</taxon>
        <taxon>Roseivirgaceae</taxon>
        <taxon>Roseivirga</taxon>
    </lineage>
</organism>
<dbReference type="RefSeq" id="WP_090256930.1">
    <property type="nucleotide sequence ID" value="NZ_FOIR01000001.1"/>
</dbReference>
<feature type="compositionally biased region" description="Basic and acidic residues" evidence="1">
    <location>
        <begin position="51"/>
        <end position="66"/>
    </location>
</feature>
<dbReference type="EMBL" id="FOIR01000001">
    <property type="protein sequence ID" value="SEV91095.1"/>
    <property type="molecule type" value="Genomic_DNA"/>
</dbReference>
<dbReference type="Proteomes" id="UP000199437">
    <property type="component" value="Unassembled WGS sequence"/>
</dbReference>
<sequence>MDLLEFAVDFSVLFDVLVLIVVLSLLVERALSVIFESSFFIAWYDPEFSQEDQRNKGDNTPSDDRITPPSKPKKKKKGAKEIVAIIVSIILVWNIDFDAIAVLMKDESLSPELGYFITGLIIAGGSKGSIKLFNDVLDFRSDVERRRKEFNTQTH</sequence>
<gene>
    <name evidence="3" type="ORF">SAMN05216290_0630</name>
</gene>
<evidence type="ECO:0000256" key="1">
    <source>
        <dbReference type="SAM" id="MobiDB-lite"/>
    </source>
</evidence>
<dbReference type="STRING" id="1267423.SAMN05216290_0630"/>
<protein>
    <submittedName>
        <fullName evidence="3">Uncharacterized protein</fullName>
    </submittedName>
</protein>
<keyword evidence="2" id="KW-1133">Transmembrane helix</keyword>
<name>A0A1I0MRX8_9BACT</name>
<accession>A0A1I0MRX8</accession>
<keyword evidence="4" id="KW-1185">Reference proteome</keyword>
<feature type="transmembrane region" description="Helical" evidence="2">
    <location>
        <begin position="82"/>
        <end position="103"/>
    </location>
</feature>
<dbReference type="AlphaFoldDB" id="A0A1I0MRX8"/>
<feature type="transmembrane region" description="Helical" evidence="2">
    <location>
        <begin position="6"/>
        <end position="27"/>
    </location>
</feature>
<feature type="region of interest" description="Disordered" evidence="1">
    <location>
        <begin position="50"/>
        <end position="77"/>
    </location>
</feature>
<evidence type="ECO:0000256" key="2">
    <source>
        <dbReference type="SAM" id="Phobius"/>
    </source>
</evidence>
<evidence type="ECO:0000313" key="3">
    <source>
        <dbReference type="EMBL" id="SEV91095.1"/>
    </source>
</evidence>
<dbReference type="GeneID" id="99985379"/>
<reference evidence="4" key="1">
    <citation type="submission" date="2016-10" db="EMBL/GenBank/DDBJ databases">
        <authorList>
            <person name="Varghese N."/>
            <person name="Submissions S."/>
        </authorList>
    </citation>
    <scope>NUCLEOTIDE SEQUENCE [LARGE SCALE GENOMIC DNA]</scope>
    <source>
        <strain evidence="4">CGMCC 1.12402</strain>
    </source>
</reference>
<proteinExistence type="predicted"/>